<comment type="caution">
    <text evidence="3">The sequence shown here is derived from an EMBL/GenBank/DDBJ whole genome shotgun (WGS) entry which is preliminary data.</text>
</comment>
<evidence type="ECO:0000256" key="2">
    <source>
        <dbReference type="SAM" id="MobiDB-lite"/>
    </source>
</evidence>
<evidence type="ECO:0000256" key="1">
    <source>
        <dbReference type="SAM" id="Coils"/>
    </source>
</evidence>
<feature type="region of interest" description="Disordered" evidence="2">
    <location>
        <begin position="237"/>
        <end position="317"/>
    </location>
</feature>
<organism evidence="3 4">
    <name type="scientific">Paraphoma chrysanthemicola</name>
    <dbReference type="NCBI Taxonomy" id="798071"/>
    <lineage>
        <taxon>Eukaryota</taxon>
        <taxon>Fungi</taxon>
        <taxon>Dikarya</taxon>
        <taxon>Ascomycota</taxon>
        <taxon>Pezizomycotina</taxon>
        <taxon>Dothideomycetes</taxon>
        <taxon>Pleosporomycetidae</taxon>
        <taxon>Pleosporales</taxon>
        <taxon>Pleosporineae</taxon>
        <taxon>Phaeosphaeriaceae</taxon>
        <taxon>Paraphoma</taxon>
    </lineage>
</organism>
<gene>
    <name evidence="3" type="ORF">FB567DRAFT_608351</name>
</gene>
<dbReference type="OrthoDB" id="5309154at2759"/>
<feature type="region of interest" description="Disordered" evidence="2">
    <location>
        <begin position="509"/>
        <end position="578"/>
    </location>
</feature>
<dbReference type="EMBL" id="JAGMVJ010000018">
    <property type="protein sequence ID" value="KAH7077292.1"/>
    <property type="molecule type" value="Genomic_DNA"/>
</dbReference>
<keyword evidence="4" id="KW-1185">Reference proteome</keyword>
<feature type="compositionally biased region" description="Polar residues" evidence="2">
    <location>
        <begin position="378"/>
        <end position="407"/>
    </location>
</feature>
<evidence type="ECO:0000313" key="4">
    <source>
        <dbReference type="Proteomes" id="UP000813461"/>
    </source>
</evidence>
<sequence length="659" mass="72351">MKVVEKETDRRAEVHIYVEGKVEPLAEYGEYVDSKDKAVCCYVPVVEGHKVRIGGKFTGTTLKIAYDAVVDGVYRKSSVYAAKSVHHQKNKKLDVETFLSMTKGDFVDTEMLVAPAYDIAANQGEGVETVGALELRLHITRQLGVTHELKGIKTFHDTGSNSEDDEEPRKVNYKLVPPTLQMEFDDNSATLDKARVNREKRRMAERRPGTGPWAIFRFYYRSQEALTDHKMIQTYDPFSKGKDKTTPQTLMLDPLPPLPMGPAPHKDDDETSTRASTPMTPDLPLTPVKGSEKDALLKSPTSSKKLPPRPTTAVTPKPKMTSIIETGPIPATEIASTPNNPESVAEILRARVFSTDSPLLSNTLVSTSTDGKKAANGDTDNMTTKKTINRNANQENGSQKNKTITTRPDSEKKPKEVKITDTPLDKLQEKVVEKEPATVNATISSALLKDKVNGSIGDSVAKASSPPTTAIVSTNDTSGQPSAPPTDPAKKSPQVVIAAPKKAINKPIPIVTSTPAAKKKPVAPSAPVTPTKRTAEIANSTSPEIKRAKVTIAPSTPTNLTSVSRIPPGSPSPRPMSIERKVAEQRKKLEELRQKRLETAKKQDELDKKMAPYKQRMAEELERLNREVMEEEEAAEEDEEHLKASVEMLKEFETVDEGT</sequence>
<feature type="compositionally biased region" description="Low complexity" evidence="2">
    <location>
        <begin position="512"/>
        <end position="532"/>
    </location>
</feature>
<keyword evidence="1" id="KW-0175">Coiled coil</keyword>
<dbReference type="AlphaFoldDB" id="A0A8K0VV84"/>
<reference evidence="3" key="1">
    <citation type="journal article" date="2021" name="Nat. Commun.">
        <title>Genetic determinants of endophytism in the Arabidopsis root mycobiome.</title>
        <authorList>
            <person name="Mesny F."/>
            <person name="Miyauchi S."/>
            <person name="Thiergart T."/>
            <person name="Pickel B."/>
            <person name="Atanasova L."/>
            <person name="Karlsson M."/>
            <person name="Huettel B."/>
            <person name="Barry K.W."/>
            <person name="Haridas S."/>
            <person name="Chen C."/>
            <person name="Bauer D."/>
            <person name="Andreopoulos W."/>
            <person name="Pangilinan J."/>
            <person name="LaButti K."/>
            <person name="Riley R."/>
            <person name="Lipzen A."/>
            <person name="Clum A."/>
            <person name="Drula E."/>
            <person name="Henrissat B."/>
            <person name="Kohler A."/>
            <person name="Grigoriev I.V."/>
            <person name="Martin F.M."/>
            <person name="Hacquard S."/>
        </authorList>
    </citation>
    <scope>NUCLEOTIDE SEQUENCE</scope>
    <source>
        <strain evidence="3">MPI-SDFR-AT-0120</strain>
    </source>
</reference>
<feature type="region of interest" description="Disordered" evidence="2">
    <location>
        <begin position="364"/>
        <end position="422"/>
    </location>
</feature>
<feature type="compositionally biased region" description="Basic and acidic residues" evidence="2">
    <location>
        <begin position="408"/>
        <end position="422"/>
    </location>
</feature>
<feature type="region of interest" description="Disordered" evidence="2">
    <location>
        <begin position="456"/>
        <end position="494"/>
    </location>
</feature>
<feature type="coiled-coil region" evidence="1">
    <location>
        <begin position="582"/>
        <end position="645"/>
    </location>
</feature>
<accession>A0A8K0VV84</accession>
<dbReference type="Proteomes" id="UP000813461">
    <property type="component" value="Unassembled WGS sequence"/>
</dbReference>
<feature type="compositionally biased region" description="Polar residues" evidence="2">
    <location>
        <begin position="465"/>
        <end position="481"/>
    </location>
</feature>
<evidence type="ECO:0000313" key="3">
    <source>
        <dbReference type="EMBL" id="KAH7077292.1"/>
    </source>
</evidence>
<protein>
    <submittedName>
        <fullName evidence="3">Uncharacterized protein</fullName>
    </submittedName>
</protein>
<proteinExistence type="predicted"/>
<name>A0A8K0VV84_9PLEO</name>